<dbReference type="InterPro" id="IPR015797">
    <property type="entry name" value="NUDIX_hydrolase-like_dom_sf"/>
</dbReference>
<protein>
    <submittedName>
        <fullName evidence="2">Uncharacterized protein</fullName>
    </submittedName>
</protein>
<evidence type="ECO:0000256" key="1">
    <source>
        <dbReference type="SAM" id="MobiDB-lite"/>
    </source>
</evidence>
<evidence type="ECO:0000313" key="3">
    <source>
        <dbReference type="EMBL" id="VFJ45652.1"/>
    </source>
</evidence>
<proteinExistence type="predicted"/>
<feature type="region of interest" description="Disordered" evidence="1">
    <location>
        <begin position="155"/>
        <end position="176"/>
    </location>
</feature>
<reference evidence="2" key="1">
    <citation type="submission" date="2019-02" db="EMBL/GenBank/DDBJ databases">
        <authorList>
            <person name="Gruber-Vodicka R. H."/>
            <person name="Seah K. B. B."/>
        </authorList>
    </citation>
    <scope>NUCLEOTIDE SEQUENCE</scope>
    <source>
        <strain evidence="2">BECK_BZ163</strain>
        <strain evidence="4">BECK_BZ164</strain>
        <strain evidence="3">BECK_BZ165</strain>
    </source>
</reference>
<dbReference type="EMBL" id="CAADFA010000028">
    <property type="protein sequence ID" value="VFJ45652.1"/>
    <property type="molecule type" value="Genomic_DNA"/>
</dbReference>
<dbReference type="EMBL" id="CAADFL010000025">
    <property type="protein sequence ID" value="VFK06824.1"/>
    <property type="molecule type" value="Genomic_DNA"/>
</dbReference>
<name>A0A450S1P8_9GAMM</name>
<sequence length="176" mass="19879">MNPSLQSLYLNTEIRLVFLVFILSNQDIVVKDMVHGSARVNLFYQESIYKTCCYIKFRLLTVSRHVQAVIPPVKTDEYHSRSTGIVRFSRGYRLRTNSPWVEPDDGTTTYREVVGHHGGVAIVPVLESSVIFVRQYRIAIEREILEIPAGLIEKAAPPKPLPAASSSKRPVSMPEP</sequence>
<dbReference type="Gene3D" id="3.90.79.10">
    <property type="entry name" value="Nucleoside Triphosphate Pyrophosphohydrolase"/>
    <property type="match status" value="1"/>
</dbReference>
<organism evidence="2">
    <name type="scientific">Candidatus Kentrum sp. FM</name>
    <dbReference type="NCBI Taxonomy" id="2126340"/>
    <lineage>
        <taxon>Bacteria</taxon>
        <taxon>Pseudomonadati</taxon>
        <taxon>Pseudomonadota</taxon>
        <taxon>Gammaproteobacteria</taxon>
        <taxon>Candidatus Kentrum</taxon>
    </lineage>
</organism>
<evidence type="ECO:0000313" key="2">
    <source>
        <dbReference type="EMBL" id="VFJ45563.1"/>
    </source>
</evidence>
<evidence type="ECO:0000313" key="4">
    <source>
        <dbReference type="EMBL" id="VFK06824.1"/>
    </source>
</evidence>
<dbReference type="EMBL" id="CAADEZ010000026">
    <property type="protein sequence ID" value="VFJ45563.1"/>
    <property type="molecule type" value="Genomic_DNA"/>
</dbReference>
<dbReference type="AlphaFoldDB" id="A0A450S1P8"/>
<accession>A0A450S1P8</accession>
<dbReference type="SUPFAM" id="SSF55811">
    <property type="entry name" value="Nudix"/>
    <property type="match status" value="1"/>
</dbReference>
<gene>
    <name evidence="2" type="ORF">BECKFM1743A_GA0114220_1002617</name>
    <name evidence="4" type="ORF">BECKFM1743B_GA0114221_1002516</name>
    <name evidence="3" type="ORF">BECKFM1743C_GA0114222_1002817</name>
</gene>